<keyword evidence="3" id="KW-1185">Reference proteome</keyword>
<sequence>MSRAATGPGLRILPALCAETAVLVAQGAPGERSLHAALSRELGTGSGAIGVGGSCGTPHEVPRSYQEALRALEVRRRSHSPYGHTDLVETLCAYFDRGGKIMRSGPE</sequence>
<protein>
    <recommendedName>
        <fullName evidence="1">CdaR GGDEF-like domain-containing protein</fullName>
    </recommendedName>
</protein>
<dbReference type="InterPro" id="IPR041522">
    <property type="entry name" value="CdaR_GGDEF"/>
</dbReference>
<evidence type="ECO:0000313" key="2">
    <source>
        <dbReference type="EMBL" id="GAA0968940.1"/>
    </source>
</evidence>
<accession>A0ABN1S039</accession>
<reference evidence="2 3" key="1">
    <citation type="journal article" date="2019" name="Int. J. Syst. Evol. Microbiol.">
        <title>The Global Catalogue of Microorganisms (GCM) 10K type strain sequencing project: providing services to taxonomists for standard genome sequencing and annotation.</title>
        <authorList>
            <consortium name="The Broad Institute Genomics Platform"/>
            <consortium name="The Broad Institute Genome Sequencing Center for Infectious Disease"/>
            <person name="Wu L."/>
            <person name="Ma J."/>
        </authorList>
    </citation>
    <scope>NUCLEOTIDE SEQUENCE [LARGE SCALE GENOMIC DNA]</scope>
    <source>
        <strain evidence="2 3">JCM 11445</strain>
    </source>
</reference>
<dbReference type="Proteomes" id="UP001500033">
    <property type="component" value="Unassembled WGS sequence"/>
</dbReference>
<proteinExistence type="predicted"/>
<gene>
    <name evidence="2" type="ORF">GCM10009576_005980</name>
</gene>
<name>A0ABN1S039_9ACTN</name>
<comment type="caution">
    <text evidence="2">The sequence shown here is derived from an EMBL/GenBank/DDBJ whole genome shotgun (WGS) entry which is preliminary data.</text>
</comment>
<evidence type="ECO:0000259" key="1">
    <source>
        <dbReference type="Pfam" id="PF17853"/>
    </source>
</evidence>
<dbReference type="Pfam" id="PF17853">
    <property type="entry name" value="GGDEF_2"/>
    <property type="match status" value="1"/>
</dbReference>
<dbReference type="EMBL" id="BAAAIE010000002">
    <property type="protein sequence ID" value="GAA0968940.1"/>
    <property type="molecule type" value="Genomic_DNA"/>
</dbReference>
<organism evidence="2 3">
    <name type="scientific">Streptomyces rhizosphaericus</name>
    <dbReference type="NCBI Taxonomy" id="114699"/>
    <lineage>
        <taxon>Bacteria</taxon>
        <taxon>Bacillati</taxon>
        <taxon>Actinomycetota</taxon>
        <taxon>Actinomycetes</taxon>
        <taxon>Kitasatosporales</taxon>
        <taxon>Streptomycetaceae</taxon>
        <taxon>Streptomyces</taxon>
        <taxon>Streptomyces violaceusniger group</taxon>
    </lineage>
</organism>
<feature type="domain" description="CdaR GGDEF-like" evidence="1">
    <location>
        <begin position="11"/>
        <end position="74"/>
    </location>
</feature>
<evidence type="ECO:0000313" key="3">
    <source>
        <dbReference type="Proteomes" id="UP001500033"/>
    </source>
</evidence>